<feature type="non-terminal residue" evidence="3">
    <location>
        <position position="604"/>
    </location>
</feature>
<dbReference type="InterPro" id="IPR015966">
    <property type="entry name" value="tRNA_lig_kin_fungi"/>
</dbReference>
<sequence>MQESNQEQEKVNQLVKELKACKGKLVKLKEYEVNNTFITSVTCLERAYEKNLLPTHARGLFLENREKIGWKICVRGYDKFFNVGQVKWTTWDWITNNTVGPYEVTLKENGCIIFCSALDENFVLVTSKHSIGKASESTLQKVSHAGKGEEWLENHLSSVKKTKKDLAKFCLEHNVTLIFELADDDFEEHILEYPIEKRGLYLHGVNENTVEFNTWEIKRVEAVAKEFGFKFVDILEFNSVRDVEKFTCECSITGSYLNRAIEGFVVRSKTKSDGRIHFFKVKYDNPYLMFREWREVTNSILRGKHSWKPRYELTRDYMLWVYKKKESDAEFFKFFSKNKGIIAARNLYLKEAGIDFGEQVVLKSNETTEEFRRGEASFRTEDDFSLKDAVTGIESLNVSYGAPTLLIPTAVIGCGKTTLGKLLNALYGIGHVENDDIDLRATKKSEKFCNRVLNAFYFTKSKIVFADKNNHRREHRDLLISAFKKSFPKGKIISLYWDIQKLDKKEVIDVCSERVLNRGENHQTLTPSNPGFKKIIESFVHSTQPIDKSKKEDADIDEIIVLDIFKSPTENLELLTEKLGLKDITREEISSALEKISLEKNKNK</sequence>
<dbReference type="Pfam" id="PF08303">
    <property type="entry name" value="tRNA_lig_kinase"/>
    <property type="match status" value="1"/>
</dbReference>
<keyword evidence="4" id="KW-1185">Reference proteome</keyword>
<dbReference type="AlphaFoldDB" id="A0AAD5TWN0"/>
<dbReference type="GO" id="GO:0005524">
    <property type="term" value="F:ATP binding"/>
    <property type="evidence" value="ECO:0007669"/>
    <property type="project" value="InterPro"/>
</dbReference>
<dbReference type="InterPro" id="IPR019039">
    <property type="entry name" value="T4-Rnl1-like_N"/>
</dbReference>
<feature type="domain" description="T4 RNA ligase 1-like N-terminal" evidence="2">
    <location>
        <begin position="57"/>
        <end position="288"/>
    </location>
</feature>
<evidence type="ECO:0000313" key="3">
    <source>
        <dbReference type="EMBL" id="KAJ3212540.1"/>
    </source>
</evidence>
<dbReference type="PANTHER" id="PTHR32004:SF1">
    <property type="entry name" value="TRNA LIGASE"/>
    <property type="match status" value="1"/>
</dbReference>
<reference evidence="3" key="1">
    <citation type="submission" date="2020-05" db="EMBL/GenBank/DDBJ databases">
        <title>Phylogenomic resolution of chytrid fungi.</title>
        <authorList>
            <person name="Stajich J.E."/>
            <person name="Amses K."/>
            <person name="Simmons R."/>
            <person name="Seto K."/>
            <person name="Myers J."/>
            <person name="Bonds A."/>
            <person name="Quandt C.A."/>
            <person name="Barry K."/>
            <person name="Liu P."/>
            <person name="Grigoriev I."/>
            <person name="Longcore J.E."/>
            <person name="James T.Y."/>
        </authorList>
    </citation>
    <scope>NUCLEOTIDE SEQUENCE</scope>
    <source>
        <strain evidence="3">JEL0476</strain>
    </source>
</reference>
<dbReference type="Gene3D" id="3.40.50.300">
    <property type="entry name" value="P-loop containing nucleotide triphosphate hydrolases"/>
    <property type="match status" value="1"/>
</dbReference>
<dbReference type="GO" id="GO:0005634">
    <property type="term" value="C:nucleus"/>
    <property type="evidence" value="ECO:0007669"/>
    <property type="project" value="TreeGrafter"/>
</dbReference>
<feature type="domain" description="tRNA ligase kinase" evidence="1">
    <location>
        <begin position="405"/>
        <end position="564"/>
    </location>
</feature>
<dbReference type="SUPFAM" id="SSF52540">
    <property type="entry name" value="P-loop containing nucleoside triphosphate hydrolases"/>
    <property type="match status" value="1"/>
</dbReference>
<accession>A0AAD5TWN0</accession>
<comment type="caution">
    <text evidence="3">The sequence shown here is derived from an EMBL/GenBank/DDBJ whole genome shotgun (WGS) entry which is preliminary data.</text>
</comment>
<protein>
    <recommendedName>
        <fullName evidence="5">tRNA ligase</fullName>
    </recommendedName>
</protein>
<name>A0AAD5TWN0_9FUNG</name>
<evidence type="ECO:0000259" key="1">
    <source>
        <dbReference type="Pfam" id="PF08303"/>
    </source>
</evidence>
<dbReference type="InterPro" id="IPR027417">
    <property type="entry name" value="P-loop_NTPase"/>
</dbReference>
<evidence type="ECO:0008006" key="5">
    <source>
        <dbReference type="Google" id="ProtNLM"/>
    </source>
</evidence>
<dbReference type="Proteomes" id="UP001211065">
    <property type="component" value="Unassembled WGS sequence"/>
</dbReference>
<dbReference type="EMBL" id="JADGJW010000774">
    <property type="protein sequence ID" value="KAJ3212540.1"/>
    <property type="molecule type" value="Genomic_DNA"/>
</dbReference>
<dbReference type="Pfam" id="PF09511">
    <property type="entry name" value="RNA_lig_T4_1"/>
    <property type="match status" value="1"/>
</dbReference>
<evidence type="ECO:0000313" key="4">
    <source>
        <dbReference type="Proteomes" id="UP001211065"/>
    </source>
</evidence>
<evidence type="ECO:0000259" key="2">
    <source>
        <dbReference type="Pfam" id="PF09511"/>
    </source>
</evidence>
<gene>
    <name evidence="3" type="ORF">HK099_007710</name>
</gene>
<proteinExistence type="predicted"/>
<dbReference type="GO" id="GO:0006388">
    <property type="term" value="P:tRNA splicing, via endonucleolytic cleavage and ligation"/>
    <property type="evidence" value="ECO:0007669"/>
    <property type="project" value="InterPro"/>
</dbReference>
<organism evidence="3 4">
    <name type="scientific">Clydaea vesicula</name>
    <dbReference type="NCBI Taxonomy" id="447962"/>
    <lineage>
        <taxon>Eukaryota</taxon>
        <taxon>Fungi</taxon>
        <taxon>Fungi incertae sedis</taxon>
        <taxon>Chytridiomycota</taxon>
        <taxon>Chytridiomycota incertae sedis</taxon>
        <taxon>Chytridiomycetes</taxon>
        <taxon>Lobulomycetales</taxon>
        <taxon>Lobulomycetaceae</taxon>
        <taxon>Clydaea</taxon>
    </lineage>
</organism>
<dbReference type="GO" id="GO:0003972">
    <property type="term" value="F:RNA ligase (ATP) activity"/>
    <property type="evidence" value="ECO:0007669"/>
    <property type="project" value="InterPro"/>
</dbReference>
<dbReference type="PANTHER" id="PTHR32004">
    <property type="entry name" value="TRNA LIGASE"/>
    <property type="match status" value="1"/>
</dbReference>